<dbReference type="SMART" id="SM00320">
    <property type="entry name" value="WD40"/>
    <property type="match status" value="4"/>
</dbReference>
<dbReference type="PRINTS" id="PR00320">
    <property type="entry name" value="GPROTEINBRPT"/>
</dbReference>
<dbReference type="Gene3D" id="2.130.10.10">
    <property type="entry name" value="YVTN repeat-like/Quinoprotein amine dehydrogenase"/>
    <property type="match status" value="1"/>
</dbReference>
<organism evidence="12 13">
    <name type="scientific">Viridothelium virens</name>
    <name type="common">Speckled blister lichen</name>
    <name type="synonym">Trypethelium virens</name>
    <dbReference type="NCBI Taxonomy" id="1048519"/>
    <lineage>
        <taxon>Eukaryota</taxon>
        <taxon>Fungi</taxon>
        <taxon>Dikarya</taxon>
        <taxon>Ascomycota</taxon>
        <taxon>Pezizomycotina</taxon>
        <taxon>Dothideomycetes</taxon>
        <taxon>Dothideomycetes incertae sedis</taxon>
        <taxon>Trypetheliales</taxon>
        <taxon>Trypetheliaceae</taxon>
        <taxon>Viridothelium</taxon>
    </lineage>
</organism>
<evidence type="ECO:0000313" key="12">
    <source>
        <dbReference type="EMBL" id="KAF2235790.1"/>
    </source>
</evidence>
<dbReference type="Pfam" id="PF00400">
    <property type="entry name" value="WD40"/>
    <property type="match status" value="3"/>
</dbReference>
<protein>
    <recommendedName>
        <fullName evidence="9">Coronin</fullName>
    </recommendedName>
</protein>
<gene>
    <name evidence="12" type="ORF">EV356DRAFT_575594</name>
</gene>
<dbReference type="InterPro" id="IPR001680">
    <property type="entry name" value="WD40_rpt"/>
</dbReference>
<evidence type="ECO:0000256" key="4">
    <source>
        <dbReference type="ARBA" id="ARBA00022737"/>
    </source>
</evidence>
<dbReference type="Pfam" id="PF08953">
    <property type="entry name" value="DUF1899"/>
    <property type="match status" value="1"/>
</dbReference>
<keyword evidence="5" id="KW-0175">Coiled coil</keyword>
<evidence type="ECO:0000313" key="13">
    <source>
        <dbReference type="Proteomes" id="UP000800092"/>
    </source>
</evidence>
<dbReference type="OrthoDB" id="1850764at2759"/>
<feature type="region of interest" description="Disordered" evidence="10">
    <location>
        <begin position="408"/>
        <end position="582"/>
    </location>
</feature>
<dbReference type="GO" id="GO:0030479">
    <property type="term" value="C:actin cortical patch"/>
    <property type="evidence" value="ECO:0007669"/>
    <property type="project" value="UniProtKB-ARBA"/>
</dbReference>
<dbReference type="PROSITE" id="PS50294">
    <property type="entry name" value="WD_REPEATS_REGION"/>
    <property type="match status" value="3"/>
</dbReference>
<dbReference type="Proteomes" id="UP000800092">
    <property type="component" value="Unassembled WGS sequence"/>
</dbReference>
<dbReference type="AlphaFoldDB" id="A0A6A6HE98"/>
<comment type="similarity">
    <text evidence="1 9">Belongs to the WD repeat coronin family.</text>
</comment>
<feature type="compositionally biased region" description="Low complexity" evidence="10">
    <location>
        <begin position="494"/>
        <end position="505"/>
    </location>
</feature>
<dbReference type="FunFam" id="2.130.10.10:FF:000197">
    <property type="entry name" value="Coronin"/>
    <property type="match status" value="1"/>
</dbReference>
<evidence type="ECO:0000256" key="6">
    <source>
        <dbReference type="ARBA" id="ARBA00023203"/>
    </source>
</evidence>
<dbReference type="GO" id="GO:0051015">
    <property type="term" value="F:actin filament binding"/>
    <property type="evidence" value="ECO:0007669"/>
    <property type="project" value="TreeGrafter"/>
</dbReference>
<keyword evidence="4 9" id="KW-0677">Repeat</keyword>
<evidence type="ECO:0000259" key="11">
    <source>
        <dbReference type="SMART" id="SM01166"/>
    </source>
</evidence>
<keyword evidence="6" id="KW-0009">Actin-binding</keyword>
<feature type="compositionally biased region" description="Basic and acidic residues" evidence="10">
    <location>
        <begin position="636"/>
        <end position="645"/>
    </location>
</feature>
<feature type="compositionally biased region" description="Low complexity" evidence="10">
    <location>
        <begin position="547"/>
        <end position="569"/>
    </location>
</feature>
<feature type="region of interest" description="Disordered" evidence="10">
    <location>
        <begin position="597"/>
        <end position="645"/>
    </location>
</feature>
<dbReference type="InterPro" id="IPR015505">
    <property type="entry name" value="Coronin"/>
</dbReference>
<keyword evidence="3 8" id="KW-0853">WD repeat</keyword>
<evidence type="ECO:0000256" key="2">
    <source>
        <dbReference type="ARBA" id="ARBA00022553"/>
    </source>
</evidence>
<dbReference type="PANTHER" id="PTHR10856">
    <property type="entry name" value="CORONIN"/>
    <property type="match status" value="1"/>
</dbReference>
<dbReference type="EMBL" id="ML991789">
    <property type="protein sequence ID" value="KAF2235790.1"/>
    <property type="molecule type" value="Genomic_DNA"/>
</dbReference>
<evidence type="ECO:0000256" key="10">
    <source>
        <dbReference type="SAM" id="MobiDB-lite"/>
    </source>
</evidence>
<dbReference type="InterPro" id="IPR015048">
    <property type="entry name" value="DUF1899"/>
</dbReference>
<evidence type="ECO:0000256" key="3">
    <source>
        <dbReference type="ARBA" id="ARBA00022574"/>
    </source>
</evidence>
<keyword evidence="13" id="KW-1185">Reference proteome</keyword>
<evidence type="ECO:0000256" key="8">
    <source>
        <dbReference type="PROSITE-ProRule" id="PRU00221"/>
    </source>
</evidence>
<dbReference type="InterPro" id="IPR036322">
    <property type="entry name" value="WD40_repeat_dom_sf"/>
</dbReference>
<dbReference type="SMART" id="SM01167">
    <property type="entry name" value="DUF1900"/>
    <property type="match status" value="1"/>
</dbReference>
<dbReference type="InterPro" id="IPR020472">
    <property type="entry name" value="WD40_PAC1"/>
</dbReference>
<feature type="compositionally biased region" description="Low complexity" evidence="10">
    <location>
        <begin position="514"/>
        <end position="530"/>
    </location>
</feature>
<accession>A0A6A6HE98</accession>
<feature type="compositionally biased region" description="Pro residues" evidence="10">
    <location>
        <begin position="424"/>
        <end position="438"/>
    </location>
</feature>
<feature type="domain" description="DUF1899" evidence="11">
    <location>
        <begin position="4"/>
        <end position="68"/>
    </location>
</feature>
<feature type="repeat" description="WD" evidence="8">
    <location>
        <begin position="175"/>
        <end position="216"/>
    </location>
</feature>
<dbReference type="Pfam" id="PF16300">
    <property type="entry name" value="WD40_4"/>
    <property type="match status" value="1"/>
</dbReference>
<feature type="repeat" description="WD" evidence="8">
    <location>
        <begin position="133"/>
        <end position="175"/>
    </location>
</feature>
<dbReference type="SMART" id="SM01166">
    <property type="entry name" value="DUF1899"/>
    <property type="match status" value="1"/>
</dbReference>
<evidence type="ECO:0000256" key="7">
    <source>
        <dbReference type="ARBA" id="ARBA00062568"/>
    </source>
</evidence>
<dbReference type="InterPro" id="IPR015943">
    <property type="entry name" value="WD40/YVTN_repeat-like_dom_sf"/>
</dbReference>
<evidence type="ECO:0000256" key="1">
    <source>
        <dbReference type="ARBA" id="ARBA00009482"/>
    </source>
</evidence>
<feature type="compositionally biased region" description="Gly residues" evidence="10">
    <location>
        <begin position="625"/>
        <end position="635"/>
    </location>
</feature>
<feature type="compositionally biased region" description="Basic and acidic residues" evidence="10">
    <location>
        <begin position="611"/>
        <end position="622"/>
    </location>
</feature>
<comment type="subunit">
    <text evidence="7">Binds to F-actin.</text>
</comment>
<reference evidence="12" key="1">
    <citation type="journal article" date="2020" name="Stud. Mycol.">
        <title>101 Dothideomycetes genomes: a test case for predicting lifestyles and emergence of pathogens.</title>
        <authorList>
            <person name="Haridas S."/>
            <person name="Albert R."/>
            <person name="Binder M."/>
            <person name="Bloem J."/>
            <person name="Labutti K."/>
            <person name="Salamov A."/>
            <person name="Andreopoulos B."/>
            <person name="Baker S."/>
            <person name="Barry K."/>
            <person name="Bills G."/>
            <person name="Bluhm B."/>
            <person name="Cannon C."/>
            <person name="Castanera R."/>
            <person name="Culley D."/>
            <person name="Daum C."/>
            <person name="Ezra D."/>
            <person name="Gonzalez J."/>
            <person name="Henrissat B."/>
            <person name="Kuo A."/>
            <person name="Liang C."/>
            <person name="Lipzen A."/>
            <person name="Lutzoni F."/>
            <person name="Magnuson J."/>
            <person name="Mondo S."/>
            <person name="Nolan M."/>
            <person name="Ohm R."/>
            <person name="Pangilinan J."/>
            <person name="Park H.-J."/>
            <person name="Ramirez L."/>
            <person name="Alfaro M."/>
            <person name="Sun H."/>
            <person name="Tritt A."/>
            <person name="Yoshinaga Y."/>
            <person name="Zwiers L.-H."/>
            <person name="Turgeon B."/>
            <person name="Goodwin S."/>
            <person name="Spatafora J."/>
            <person name="Crous P."/>
            <person name="Grigoriev I."/>
        </authorList>
    </citation>
    <scope>NUCLEOTIDE SEQUENCE</scope>
    <source>
        <strain evidence="12">Tuck. ex Michener</strain>
    </source>
</reference>
<name>A0A6A6HE98_VIRVR</name>
<evidence type="ECO:0000256" key="5">
    <source>
        <dbReference type="ARBA" id="ARBA00023054"/>
    </source>
</evidence>
<dbReference type="PROSITE" id="PS50082">
    <property type="entry name" value="WD_REPEATS_2"/>
    <property type="match status" value="3"/>
</dbReference>
<proteinExistence type="inferred from homology"/>
<keyword evidence="2" id="KW-0597">Phosphoprotein</keyword>
<dbReference type="InterPro" id="IPR019775">
    <property type="entry name" value="WD40_repeat_CS"/>
</dbReference>
<feature type="compositionally biased region" description="Basic and acidic residues" evidence="10">
    <location>
        <begin position="484"/>
        <end position="493"/>
    </location>
</feature>
<evidence type="ECO:0000256" key="9">
    <source>
        <dbReference type="RuleBase" id="RU280818"/>
    </source>
</evidence>
<dbReference type="SUPFAM" id="SSF50978">
    <property type="entry name" value="WD40 repeat-like"/>
    <property type="match status" value="1"/>
</dbReference>
<dbReference type="PROSITE" id="PS00678">
    <property type="entry name" value="WD_REPEATS_1"/>
    <property type="match status" value="1"/>
</dbReference>
<feature type="compositionally biased region" description="Acidic residues" evidence="10">
    <location>
        <begin position="472"/>
        <end position="481"/>
    </location>
</feature>
<sequence length="658" mass="71347">MSGRFVRASKYRHVFGRSTKKEQCYDNLRISKNAWDTNLIKANPSYLSVNWEASGGGAFAVIPLNERGRIPDQPPLFRGHTAAVLDTDWNPFNDSLIASGSDDGKVFLWKVPENFQLRTEADEPEDVKPVVKLSGHSRKVGHVLFNPSAENILASSSGDYTIKIWDAEAGAARLTLKHNDIVQSLSWNAAGSMIATTCRDKKLRIWDVRQEKPAHEVSGHPGAKNSRVVWLGELDRVATTGFSKMSDRQLACWDVGAPREPIGGFQILDSISGVCMPFWDDGTRMLYLAGKGDGMIRYYEYVDDKFEYLSEYKSADPQRGIAFLPKRGVNMHENEIMRAFKTVNDAYIEPISFIVPRRAETFQGDVYPPAIGTKPAVSASDWLAGKTGLPPKINLESLYENGAVEEVPIDYKPPPTTNPVASPAEPPKPKAAPEPQPVATPAWREPAPSSMNESKASMGAMADRFADRDEPAEHDDEDTSSFEEIPKPVERHPAPAAAPETATTARMEEKTAGPPISKAPTATTSTSTAPQKEPARANGAAQREVVSPPASASAPASAPTAESAASGASDTKQRSTSGAAAGLAGHLSDIKALLEAQRKQMESQTDQIRSLSREVETLKGRVGETAGGSGGGSGGVEREREMSERIRQLELELEEARG</sequence>
<dbReference type="GO" id="GO:0007015">
    <property type="term" value="P:actin filament organization"/>
    <property type="evidence" value="ECO:0007669"/>
    <property type="project" value="TreeGrafter"/>
</dbReference>
<feature type="repeat" description="WD" evidence="8">
    <location>
        <begin position="77"/>
        <end position="119"/>
    </location>
</feature>
<dbReference type="PANTHER" id="PTHR10856:SF0">
    <property type="entry name" value="CORONIN"/>
    <property type="match status" value="1"/>
</dbReference>